<comment type="similarity">
    <text evidence="1 7">Belongs to the nitroreductase family.</text>
</comment>
<feature type="binding site" description="in other chain" evidence="8">
    <location>
        <begin position="138"/>
        <end position="140"/>
    </location>
    <ligand>
        <name>FMN</name>
        <dbReference type="ChEBI" id="CHEBI:58210"/>
        <note>ligand shared between dimeric partners</note>
    </ligand>
</feature>
<proteinExistence type="inferred from homology"/>
<sequence>MNRLRADSDTPVADLIRERRTVRLFKNDEVPRSLLLELLNVAVWAPNHEFREPWRFILFQGEARRTFAEAMIRTYSSEEREKYGKNKKAYLESVPAHLIVVLKEDPRPKAWEEDYAAVCSLIQNFQLAAWERGLGVVWKTNHYGYDPKFRETAGVGPGEKIVGVLHVGYPAVIPPARPRTPAEELLTVFPERPSLEE</sequence>
<dbReference type="Proteomes" id="UP000553776">
    <property type="component" value="Unassembled WGS sequence"/>
</dbReference>
<dbReference type="Pfam" id="PF00881">
    <property type="entry name" value="Nitroreductase"/>
    <property type="match status" value="1"/>
</dbReference>
<dbReference type="InterPro" id="IPR000415">
    <property type="entry name" value="Nitroreductase-like"/>
</dbReference>
<keyword evidence="2 7" id="KW-0285">Flavoprotein</keyword>
<dbReference type="AlphaFoldDB" id="A0A841UAK5"/>
<comment type="cofactor">
    <cofactor evidence="8">
        <name>FMN</name>
        <dbReference type="ChEBI" id="CHEBI:58210"/>
    </cofactor>
    <text evidence="8">Binds 1 FMN per subunit.</text>
</comment>
<dbReference type="InterPro" id="IPR026021">
    <property type="entry name" value="YdjA-like"/>
</dbReference>
<reference evidence="10 11" key="1">
    <citation type="submission" date="2020-08" db="EMBL/GenBank/DDBJ databases">
        <title>Cohnella phylogeny.</title>
        <authorList>
            <person name="Dunlap C."/>
        </authorList>
    </citation>
    <scope>NUCLEOTIDE SEQUENCE [LARGE SCALE GENOMIC DNA]</scope>
    <source>
        <strain evidence="10 11">DSM 25239</strain>
    </source>
</reference>
<feature type="binding site" evidence="8">
    <location>
        <position position="48"/>
    </location>
    <ligand>
        <name>FMN</name>
        <dbReference type="ChEBI" id="CHEBI:58210"/>
        <note>ligand shared between dimeric partners</note>
    </ligand>
</feature>
<evidence type="ECO:0000256" key="4">
    <source>
        <dbReference type="ARBA" id="ARBA00022857"/>
    </source>
</evidence>
<name>A0A841UAK5_9BACL</name>
<evidence type="ECO:0000256" key="3">
    <source>
        <dbReference type="ARBA" id="ARBA00022643"/>
    </source>
</evidence>
<keyword evidence="11" id="KW-1185">Reference proteome</keyword>
<dbReference type="GO" id="GO:0016491">
    <property type="term" value="F:oxidoreductase activity"/>
    <property type="evidence" value="ECO:0007669"/>
    <property type="project" value="UniProtKB-UniRule"/>
</dbReference>
<dbReference type="EC" id="1.-.-.-" evidence="7"/>
<dbReference type="PIRSF" id="PIRSF000232">
    <property type="entry name" value="YdjA"/>
    <property type="match status" value="1"/>
</dbReference>
<dbReference type="SUPFAM" id="SSF55469">
    <property type="entry name" value="FMN-dependent nitroreductase-like"/>
    <property type="match status" value="1"/>
</dbReference>
<feature type="domain" description="Nitroreductase" evidence="9">
    <location>
        <begin position="16"/>
        <end position="169"/>
    </location>
</feature>
<dbReference type="PANTHER" id="PTHR43821:SF1">
    <property type="entry name" value="NAD(P)H NITROREDUCTASE YDJA-RELATED"/>
    <property type="match status" value="1"/>
</dbReference>
<evidence type="ECO:0000313" key="10">
    <source>
        <dbReference type="EMBL" id="MBB6695263.1"/>
    </source>
</evidence>
<keyword evidence="4 7" id="KW-0521">NADP</keyword>
<evidence type="ECO:0000256" key="2">
    <source>
        <dbReference type="ARBA" id="ARBA00022630"/>
    </source>
</evidence>
<evidence type="ECO:0000256" key="5">
    <source>
        <dbReference type="ARBA" id="ARBA00023002"/>
    </source>
</evidence>
<keyword evidence="3 7" id="KW-0288">FMN</keyword>
<accession>A0A841UAK5</accession>
<dbReference type="RefSeq" id="WP_185139217.1">
    <property type="nucleotide sequence ID" value="NZ_JACJVR010000119.1"/>
</dbReference>
<dbReference type="EMBL" id="JACJVR010000119">
    <property type="protein sequence ID" value="MBB6695263.1"/>
    <property type="molecule type" value="Genomic_DNA"/>
</dbReference>
<evidence type="ECO:0000259" key="9">
    <source>
        <dbReference type="Pfam" id="PF00881"/>
    </source>
</evidence>
<dbReference type="Gene3D" id="3.40.109.10">
    <property type="entry name" value="NADH Oxidase"/>
    <property type="match status" value="1"/>
</dbReference>
<evidence type="ECO:0000256" key="1">
    <source>
        <dbReference type="ARBA" id="ARBA00007118"/>
    </source>
</evidence>
<organism evidence="10 11">
    <name type="scientific">Cohnella xylanilytica</name>
    <dbReference type="NCBI Taxonomy" id="557555"/>
    <lineage>
        <taxon>Bacteria</taxon>
        <taxon>Bacillati</taxon>
        <taxon>Bacillota</taxon>
        <taxon>Bacilli</taxon>
        <taxon>Bacillales</taxon>
        <taxon>Paenibacillaceae</taxon>
        <taxon>Cohnella</taxon>
    </lineage>
</organism>
<dbReference type="CDD" id="cd02135">
    <property type="entry name" value="YdjA-like"/>
    <property type="match status" value="1"/>
</dbReference>
<evidence type="ECO:0000256" key="7">
    <source>
        <dbReference type="PIRNR" id="PIRNR000232"/>
    </source>
</evidence>
<dbReference type="PANTHER" id="PTHR43821">
    <property type="entry name" value="NAD(P)H NITROREDUCTASE YDJA-RELATED"/>
    <property type="match status" value="1"/>
</dbReference>
<evidence type="ECO:0000256" key="6">
    <source>
        <dbReference type="ARBA" id="ARBA00023027"/>
    </source>
</evidence>
<dbReference type="InterPro" id="IPR029479">
    <property type="entry name" value="Nitroreductase"/>
</dbReference>
<evidence type="ECO:0000313" key="11">
    <source>
        <dbReference type="Proteomes" id="UP000553776"/>
    </source>
</evidence>
<comment type="caution">
    <text evidence="10">The sequence shown here is derived from an EMBL/GenBank/DDBJ whole genome shotgun (WGS) entry which is preliminary data.</text>
</comment>
<keyword evidence="5 7" id="KW-0560">Oxidoreductase</keyword>
<dbReference type="InterPro" id="IPR052530">
    <property type="entry name" value="NAD(P)H_nitroreductase"/>
</dbReference>
<evidence type="ECO:0000256" key="8">
    <source>
        <dbReference type="PIRSR" id="PIRSR000232-1"/>
    </source>
</evidence>
<feature type="binding site" description="in other chain" evidence="8">
    <location>
        <begin position="19"/>
        <end position="21"/>
    </location>
    <ligand>
        <name>FMN</name>
        <dbReference type="ChEBI" id="CHEBI:58210"/>
        <note>ligand shared between dimeric partners</note>
    </ligand>
</feature>
<keyword evidence="6 7" id="KW-0520">NAD</keyword>
<protein>
    <recommendedName>
        <fullName evidence="7">Putative NAD(P)H nitroreductase</fullName>
        <ecNumber evidence="7">1.-.-.-</ecNumber>
    </recommendedName>
</protein>
<gene>
    <name evidence="10" type="ORF">H7B90_28095</name>
</gene>